<feature type="non-terminal residue" evidence="2">
    <location>
        <position position="62"/>
    </location>
</feature>
<dbReference type="Proteomes" id="UP000681722">
    <property type="component" value="Unassembled WGS sequence"/>
</dbReference>
<evidence type="ECO:0000313" key="1">
    <source>
        <dbReference type="EMBL" id="CAF1204576.1"/>
    </source>
</evidence>
<comment type="caution">
    <text evidence="2">The sequence shown here is derived from an EMBL/GenBank/DDBJ whole genome shotgun (WGS) entry which is preliminary data.</text>
</comment>
<dbReference type="Proteomes" id="UP000682733">
    <property type="component" value="Unassembled WGS sequence"/>
</dbReference>
<gene>
    <name evidence="2" type="ORF">GPM918_LOCUS31777</name>
    <name evidence="1" type="ORF">OVA965_LOCUS24152</name>
    <name evidence="4" type="ORF">SRO942_LOCUS32430</name>
    <name evidence="3" type="ORF">TMI583_LOCUS24872</name>
</gene>
<dbReference type="EMBL" id="CAJNOK010014426">
    <property type="protein sequence ID" value="CAF1204576.1"/>
    <property type="molecule type" value="Genomic_DNA"/>
</dbReference>
<sequence>LVDLGDKNETRLKLPEEIAAEEDSAKRVVDDTSVTGSYAPKGFDVEWPVRNFQLIYPWLFYK</sequence>
<evidence type="ECO:0000313" key="2">
    <source>
        <dbReference type="EMBL" id="CAF1369362.1"/>
    </source>
</evidence>
<dbReference type="Proteomes" id="UP000663829">
    <property type="component" value="Unassembled WGS sequence"/>
</dbReference>
<name>A0A815IXK3_9BILA</name>
<protein>
    <submittedName>
        <fullName evidence="2">Uncharacterized protein</fullName>
    </submittedName>
</protein>
<organism evidence="2 5">
    <name type="scientific">Didymodactylos carnosus</name>
    <dbReference type="NCBI Taxonomy" id="1234261"/>
    <lineage>
        <taxon>Eukaryota</taxon>
        <taxon>Metazoa</taxon>
        <taxon>Spiralia</taxon>
        <taxon>Gnathifera</taxon>
        <taxon>Rotifera</taxon>
        <taxon>Eurotatoria</taxon>
        <taxon>Bdelloidea</taxon>
        <taxon>Philodinida</taxon>
        <taxon>Philodinidae</taxon>
        <taxon>Didymodactylos</taxon>
    </lineage>
</organism>
<dbReference type="AlphaFoldDB" id="A0A815IXK3"/>
<keyword evidence="5" id="KW-1185">Reference proteome</keyword>
<dbReference type="EMBL" id="CAJOBC010074592">
    <property type="protein sequence ID" value="CAF4254253.1"/>
    <property type="molecule type" value="Genomic_DNA"/>
</dbReference>
<evidence type="ECO:0000313" key="4">
    <source>
        <dbReference type="EMBL" id="CAF4254253.1"/>
    </source>
</evidence>
<accession>A0A815IXK3</accession>
<proteinExistence type="predicted"/>
<dbReference type="Proteomes" id="UP000677228">
    <property type="component" value="Unassembled WGS sequence"/>
</dbReference>
<dbReference type="EMBL" id="CAJOBA010035959">
    <property type="protein sequence ID" value="CAF4014165.1"/>
    <property type="molecule type" value="Genomic_DNA"/>
</dbReference>
<reference evidence="2" key="1">
    <citation type="submission" date="2021-02" db="EMBL/GenBank/DDBJ databases">
        <authorList>
            <person name="Nowell W R."/>
        </authorList>
    </citation>
    <scope>NUCLEOTIDE SEQUENCE</scope>
</reference>
<evidence type="ECO:0000313" key="3">
    <source>
        <dbReference type="EMBL" id="CAF4014165.1"/>
    </source>
</evidence>
<evidence type="ECO:0000313" key="5">
    <source>
        <dbReference type="Proteomes" id="UP000663829"/>
    </source>
</evidence>
<dbReference type="EMBL" id="CAJNOQ010015826">
    <property type="protein sequence ID" value="CAF1369362.1"/>
    <property type="molecule type" value="Genomic_DNA"/>
</dbReference>